<feature type="domain" description="DUF1549" evidence="2">
    <location>
        <begin position="324"/>
        <end position="505"/>
    </location>
</feature>
<dbReference type="PANTHER" id="PTHR35889:SF3">
    <property type="entry name" value="F-BOX DOMAIN-CONTAINING PROTEIN"/>
    <property type="match status" value="1"/>
</dbReference>
<keyword evidence="1" id="KW-0732">Signal</keyword>
<keyword evidence="5" id="KW-1185">Reference proteome</keyword>
<sequence length="827" mass="90751">MHLRYTFCVLALWAVAPTAPAADLRVYPADIKLSGPNRTQQLVVVEEENGRAVRDVTASATFASSSEASAKVDATGAILAVGAGEAKVTVTVGSTRVTVPMTVIGEKPGDWSFRNHVIPTLTRSGCNAGACHGALAGKGGFKLSLRGYDPETDWFVTTRQALGRRVDLTKPAISLALAKATRAVPHGGGTRFTEDSPHFKVLLEWIAAGAPGPKANDATLERLDVFPPAILVNPKDKKHTFRAIVRATYSDGTSEDVTRWARFGSSEELVARVSEDGVITPVGNGEAAITVGFGTKVTTLTVTTPFPNDVNTEVFAKSPRNNFVDEFVLKKLQLLQLPPADPCSDAEFIRRAYLDTCGILPTPEQVAAFLANSDPKKRAKLIDTLLDHPAFVDYWAQKWADLLLVSSRKLPQPAMWAFYRKIRQSVADNRPWDAFARDILTASGSTLTNGAGNYFVLHKDVSELAEATSLTFLGMSVGCAKCHNHPLEKWTQDQYWAFTNLFSRVGLKNGDRGGEVLVQSRPEGDALHLRRGVAMPPTPFDSKPLPLDAPADRRAYFTDWLTAADNPYFAKALVNRVWRNYMGRGLVEAEDDLRETNPPSNRELFDALAADFVQHKYDVKHLMRVILNSAAYQRSSRARPESASDDRFYSRFLLRRLPGEVILDAYSDVTGVPTPFDKINSAAGDASTPISAYPAGTRATQVPDSLVTSQFLDAFGRAERVQTCACERTSDASVTQALHLNNGYTLNDKLRDKNSVVAKWITVGWTDEQIVAQTFRLALSREPTDTERKRFLAIMTEAAKGGAQSRREGVEDFLWAVLTGREFLFNH</sequence>
<dbReference type="InterPro" id="IPR022655">
    <property type="entry name" value="DUF1553"/>
</dbReference>
<dbReference type="EMBL" id="CP053452">
    <property type="protein sequence ID" value="QJW99668.1"/>
    <property type="molecule type" value="Genomic_DNA"/>
</dbReference>
<evidence type="ECO:0000256" key="1">
    <source>
        <dbReference type="SAM" id="SignalP"/>
    </source>
</evidence>
<reference evidence="5" key="1">
    <citation type="submission" date="2020-05" db="EMBL/GenBank/DDBJ databases">
        <title>Frigoriglobus tundricola gen. nov., sp. nov., a psychrotolerant cellulolytic planctomycete of the family Gemmataceae with two divergent copies of 16S rRNA gene.</title>
        <authorList>
            <person name="Kulichevskaya I.S."/>
            <person name="Ivanova A.A."/>
            <person name="Naumoff D.G."/>
            <person name="Beletsky A.V."/>
            <person name="Rijpstra W.I.C."/>
            <person name="Sinninghe Damste J.S."/>
            <person name="Mardanov A.V."/>
            <person name="Ravin N.V."/>
            <person name="Dedysh S.N."/>
        </authorList>
    </citation>
    <scope>NUCLEOTIDE SEQUENCE [LARGE SCALE GENOMIC DNA]</scope>
    <source>
        <strain evidence="5">PL17</strain>
    </source>
</reference>
<dbReference type="KEGG" id="ftj:FTUN_7287"/>
<dbReference type="RefSeq" id="WP_171474591.1">
    <property type="nucleotide sequence ID" value="NZ_CP053452.2"/>
</dbReference>
<dbReference type="Pfam" id="PF07583">
    <property type="entry name" value="PSCyt2"/>
    <property type="match status" value="1"/>
</dbReference>
<dbReference type="Proteomes" id="UP000503447">
    <property type="component" value="Chromosome"/>
</dbReference>
<protein>
    <submittedName>
        <fullName evidence="4">Uncharacterized protein</fullName>
    </submittedName>
</protein>
<feature type="signal peptide" evidence="1">
    <location>
        <begin position="1"/>
        <end position="21"/>
    </location>
</feature>
<evidence type="ECO:0000313" key="4">
    <source>
        <dbReference type="EMBL" id="QJW99668.1"/>
    </source>
</evidence>
<evidence type="ECO:0000313" key="5">
    <source>
        <dbReference type="Proteomes" id="UP000503447"/>
    </source>
</evidence>
<dbReference type="Gene3D" id="2.60.40.1080">
    <property type="match status" value="2"/>
</dbReference>
<dbReference type="InterPro" id="IPR008964">
    <property type="entry name" value="Invasin/intimin_cell_adhesion"/>
</dbReference>
<dbReference type="AlphaFoldDB" id="A0A6M5Z0J2"/>
<organism evidence="4 5">
    <name type="scientific">Frigoriglobus tundricola</name>
    <dbReference type="NCBI Taxonomy" id="2774151"/>
    <lineage>
        <taxon>Bacteria</taxon>
        <taxon>Pseudomonadati</taxon>
        <taxon>Planctomycetota</taxon>
        <taxon>Planctomycetia</taxon>
        <taxon>Gemmatales</taxon>
        <taxon>Gemmataceae</taxon>
        <taxon>Frigoriglobus</taxon>
    </lineage>
</organism>
<feature type="domain" description="DUF1553" evidence="3">
    <location>
        <begin position="553"/>
        <end position="793"/>
    </location>
</feature>
<accession>A0A6M5Z0J2</accession>
<evidence type="ECO:0000259" key="2">
    <source>
        <dbReference type="Pfam" id="PF07583"/>
    </source>
</evidence>
<evidence type="ECO:0000259" key="3">
    <source>
        <dbReference type="Pfam" id="PF07587"/>
    </source>
</evidence>
<dbReference type="Pfam" id="PF07587">
    <property type="entry name" value="PSD1"/>
    <property type="match status" value="1"/>
</dbReference>
<name>A0A6M5Z0J2_9BACT</name>
<gene>
    <name evidence="4" type="ORF">FTUN_7287</name>
</gene>
<dbReference type="PANTHER" id="PTHR35889">
    <property type="entry name" value="CYCLOINULO-OLIGOSACCHARIDE FRUCTANOTRANSFERASE-RELATED"/>
    <property type="match status" value="1"/>
</dbReference>
<proteinExistence type="predicted"/>
<dbReference type="SUPFAM" id="SSF49373">
    <property type="entry name" value="Invasin/intimin cell-adhesion fragments"/>
    <property type="match status" value="2"/>
</dbReference>
<feature type="chain" id="PRO_5026852963" evidence="1">
    <location>
        <begin position="22"/>
        <end position="827"/>
    </location>
</feature>
<dbReference type="InterPro" id="IPR011444">
    <property type="entry name" value="DUF1549"/>
</dbReference>